<accession>A0AAI9BZJ4</accession>
<dbReference type="InterPro" id="IPR009363">
    <property type="entry name" value="Phage_Mu_Gp16"/>
</dbReference>
<comment type="caution">
    <text evidence="1">The sequence shown here is derived from an EMBL/GenBank/DDBJ whole genome shotgun (WGS) entry which is preliminary data.</text>
</comment>
<gene>
    <name evidence="1" type="ORF">QEG23_000715</name>
</gene>
<proteinExistence type="predicted"/>
<name>A0AAI9BZJ4_STEMA</name>
<sequence length="138" mass="15598">MNTKADPARRAQIAKIKVAQKQLGMDEAGYRALLQRVTGKQSSTQMSPSERDAVLAELTRLGWKAKPGKPHPDRPKNTDQVPMLRKVEALLASAKRPWSYAHAMSVRMFQVDRLEFLKHDQLHSLIAALQIDCNRREG</sequence>
<dbReference type="Pfam" id="PF06252">
    <property type="entry name" value="GemA"/>
    <property type="match status" value="1"/>
</dbReference>
<organism evidence="1 2">
    <name type="scientific">Stenotrophomonas maltophilia</name>
    <name type="common">Pseudomonas maltophilia</name>
    <name type="synonym">Xanthomonas maltophilia</name>
    <dbReference type="NCBI Taxonomy" id="40324"/>
    <lineage>
        <taxon>Bacteria</taxon>
        <taxon>Pseudomonadati</taxon>
        <taxon>Pseudomonadota</taxon>
        <taxon>Gammaproteobacteria</taxon>
        <taxon>Lysobacterales</taxon>
        <taxon>Lysobacteraceae</taxon>
        <taxon>Stenotrophomonas</taxon>
        <taxon>Stenotrophomonas maltophilia group</taxon>
    </lineage>
</organism>
<evidence type="ECO:0000313" key="2">
    <source>
        <dbReference type="Proteomes" id="UP001218208"/>
    </source>
</evidence>
<dbReference type="Proteomes" id="UP001218208">
    <property type="component" value="Unassembled WGS sequence"/>
</dbReference>
<protein>
    <submittedName>
        <fullName evidence="1">Regulatory protein GemA</fullName>
    </submittedName>
</protein>
<dbReference type="EMBL" id="ABLOJW010000003">
    <property type="protein sequence ID" value="EKT4091235.1"/>
    <property type="molecule type" value="Genomic_DNA"/>
</dbReference>
<evidence type="ECO:0000313" key="1">
    <source>
        <dbReference type="EMBL" id="EKT4091235.1"/>
    </source>
</evidence>
<dbReference type="AlphaFoldDB" id="A0AAI9BZJ4"/>
<reference evidence="1" key="1">
    <citation type="submission" date="2022-07" db="EMBL/GenBank/DDBJ databases">
        <authorList>
            <consortium name="DAFM: The Division of Animal and Food Microbiology"/>
        </authorList>
    </citation>
    <scope>NUCLEOTIDE SEQUENCE</scope>
    <source>
        <strain evidence="1">19MO01SH01-2</strain>
    </source>
</reference>